<reference evidence="5" key="2">
    <citation type="submission" date="2025-08" db="UniProtKB">
        <authorList>
            <consortium name="Ensembl"/>
        </authorList>
    </citation>
    <scope>IDENTIFICATION</scope>
</reference>
<dbReference type="GO" id="GO:0050772">
    <property type="term" value="P:positive regulation of axonogenesis"/>
    <property type="evidence" value="ECO:0007669"/>
    <property type="project" value="TreeGrafter"/>
</dbReference>
<dbReference type="GO" id="GO:0007399">
    <property type="term" value="P:nervous system development"/>
    <property type="evidence" value="ECO:0007669"/>
    <property type="project" value="UniProtKB-ARBA"/>
</dbReference>
<dbReference type="STRING" id="48698.ENSPFOP00000024890"/>
<dbReference type="InterPro" id="IPR013783">
    <property type="entry name" value="Ig-like_fold"/>
</dbReference>
<protein>
    <recommendedName>
        <fullName evidence="4">Sema domain-containing protein</fullName>
    </recommendedName>
</protein>
<keyword evidence="3" id="KW-1133">Transmembrane helix</keyword>
<dbReference type="GO" id="GO:0017154">
    <property type="term" value="F:semaphorin receptor activity"/>
    <property type="evidence" value="ECO:0007669"/>
    <property type="project" value="InterPro"/>
</dbReference>
<keyword evidence="6" id="KW-1185">Reference proteome</keyword>
<keyword evidence="3" id="KW-0812">Transmembrane</keyword>
<dbReference type="Gene3D" id="2.130.10.10">
    <property type="entry name" value="YVTN repeat-like/Quinoprotein amine dehydrogenase"/>
    <property type="match status" value="1"/>
</dbReference>
<evidence type="ECO:0000256" key="3">
    <source>
        <dbReference type="SAM" id="Phobius"/>
    </source>
</evidence>
<dbReference type="EMBL" id="AYCK01015113">
    <property type="status" value="NOT_ANNOTATED_CDS"/>
    <property type="molecule type" value="Genomic_DNA"/>
</dbReference>
<evidence type="ECO:0000313" key="6">
    <source>
        <dbReference type="Proteomes" id="UP000028760"/>
    </source>
</evidence>
<dbReference type="InterPro" id="IPR031148">
    <property type="entry name" value="Plexin"/>
</dbReference>
<organism evidence="5 6">
    <name type="scientific">Poecilia formosa</name>
    <name type="common">Amazon molly</name>
    <name type="synonym">Limia formosa</name>
    <dbReference type="NCBI Taxonomy" id="48698"/>
    <lineage>
        <taxon>Eukaryota</taxon>
        <taxon>Metazoa</taxon>
        <taxon>Chordata</taxon>
        <taxon>Craniata</taxon>
        <taxon>Vertebrata</taxon>
        <taxon>Euteleostomi</taxon>
        <taxon>Actinopterygii</taxon>
        <taxon>Neopterygii</taxon>
        <taxon>Teleostei</taxon>
        <taxon>Neoteleostei</taxon>
        <taxon>Acanthomorphata</taxon>
        <taxon>Ovalentaria</taxon>
        <taxon>Atherinomorphae</taxon>
        <taxon>Cyprinodontiformes</taxon>
        <taxon>Poeciliidae</taxon>
        <taxon>Poeciliinae</taxon>
        <taxon>Poecilia</taxon>
    </lineage>
</organism>
<dbReference type="Gene3D" id="2.60.40.10">
    <property type="entry name" value="Immunoglobulins"/>
    <property type="match status" value="1"/>
</dbReference>
<evidence type="ECO:0000259" key="4">
    <source>
        <dbReference type="PROSITE" id="PS51004"/>
    </source>
</evidence>
<comment type="caution">
    <text evidence="2">Lacks conserved residue(s) required for the propagation of feature annotation.</text>
</comment>
<dbReference type="GO" id="GO:0007162">
    <property type="term" value="P:negative regulation of cell adhesion"/>
    <property type="evidence" value="ECO:0007669"/>
    <property type="project" value="TreeGrafter"/>
</dbReference>
<evidence type="ECO:0000256" key="2">
    <source>
        <dbReference type="PROSITE-ProRule" id="PRU00352"/>
    </source>
</evidence>
<reference evidence="6" key="1">
    <citation type="submission" date="2013-10" db="EMBL/GenBank/DDBJ databases">
        <authorList>
            <person name="Schartl M."/>
            <person name="Warren W."/>
        </authorList>
    </citation>
    <scope>NUCLEOTIDE SEQUENCE [LARGE SCALE GENOMIC DNA]</scope>
    <source>
        <strain evidence="6">female</strain>
    </source>
</reference>
<reference evidence="5" key="3">
    <citation type="submission" date="2025-09" db="UniProtKB">
        <authorList>
            <consortium name="Ensembl"/>
        </authorList>
    </citation>
    <scope>IDENTIFICATION</scope>
</reference>
<dbReference type="PANTHER" id="PTHR22625">
    <property type="entry name" value="PLEXIN"/>
    <property type="match status" value="1"/>
</dbReference>
<dbReference type="GO" id="GO:0030334">
    <property type="term" value="P:regulation of cell migration"/>
    <property type="evidence" value="ECO:0007669"/>
    <property type="project" value="TreeGrafter"/>
</dbReference>
<dbReference type="GO" id="GO:0008360">
    <property type="term" value="P:regulation of cell shape"/>
    <property type="evidence" value="ECO:0007669"/>
    <property type="project" value="TreeGrafter"/>
</dbReference>
<dbReference type="GO" id="GO:0002116">
    <property type="term" value="C:semaphorin receptor complex"/>
    <property type="evidence" value="ECO:0007669"/>
    <property type="project" value="TreeGrafter"/>
</dbReference>
<keyword evidence="1" id="KW-0325">Glycoprotein</keyword>
<dbReference type="Ensembl" id="ENSPFOT00000022553.1">
    <property type="protein sequence ID" value="ENSPFOP00000024890.1"/>
    <property type="gene ID" value="ENSPFOG00000023530.1"/>
</dbReference>
<name>A0A096M0E9_POEFO</name>
<dbReference type="PROSITE" id="PS51004">
    <property type="entry name" value="SEMA"/>
    <property type="match status" value="1"/>
</dbReference>
<proteinExistence type="predicted"/>
<feature type="domain" description="Sema" evidence="4">
    <location>
        <begin position="1"/>
        <end position="77"/>
    </location>
</feature>
<accession>A0A096M0E9</accession>
<sequence length="569" mass="64502">MNSVLVVKQDSWTVFFIGTSNGQLIKLPVDKNNRPACPKELHRASGKENVFSKILLNPLDHKHIYLQSKKQIKRVTVSNCDEYKRAEDCRTDPFCVWCASKESCTFSKNGCKDDWLSIPDEYQQEVISHRVVKDSTGEVKVVVKVHLTVAQKIQSNFTSRISTTSERPCRQNEPQPQYPECTCILSDDLNAKELDVTVKITFSKTTLTKQLKLFDCSKSSLSCQQCIRAGCGWKENRCTWDSEGERNESVCQKSSSKANLVQPGNISVSPSRVSYYGRNNAILRGHNLTDVIAVKIQAEMDCLPQESPVWNKTGESLTFQIPRRTNEAEVKVCAVLSDGSCHGNAEIIYQSAPSCNSISPNTTWRSGQRKITLFGSDLDSVEMVIHRYNQSWFYYPEGAVPENKNSENFTYETPEGQTAWPYYGMYLKVANETLYCLDIRYYPDPQFPTFMSKRTGNNVQVMIQCLDWGLKMTTEELSVWGVKDGRQYPCIMKGKNKTHTGANYFICEIQNTTHVKFSQLTIKYGRMTVQVGNPPLTDQYLLMLRLLLVPCGTAVLVIICHCLAMKNKP</sequence>
<dbReference type="SUPFAM" id="SSF101912">
    <property type="entry name" value="Sema domain"/>
    <property type="match status" value="1"/>
</dbReference>
<dbReference type="PANTHER" id="PTHR22625:SF4">
    <property type="entry name" value="PLEXIN-C1"/>
    <property type="match status" value="1"/>
</dbReference>
<feature type="transmembrane region" description="Helical" evidence="3">
    <location>
        <begin position="540"/>
        <end position="564"/>
    </location>
</feature>
<dbReference type="InterPro" id="IPR015943">
    <property type="entry name" value="WD40/YVTN_repeat-like_dom_sf"/>
</dbReference>
<dbReference type="GeneTree" id="ENSGT01060000251290"/>
<dbReference type="Proteomes" id="UP000028760">
    <property type="component" value="Unassembled WGS sequence"/>
</dbReference>
<evidence type="ECO:0000313" key="5">
    <source>
        <dbReference type="Ensembl" id="ENSPFOP00000024890.1"/>
    </source>
</evidence>
<evidence type="ECO:0000256" key="1">
    <source>
        <dbReference type="ARBA" id="ARBA00023180"/>
    </source>
</evidence>
<dbReference type="InterPro" id="IPR036352">
    <property type="entry name" value="Semap_dom_sf"/>
</dbReference>
<keyword evidence="3" id="KW-0472">Membrane</keyword>
<dbReference type="GO" id="GO:0005886">
    <property type="term" value="C:plasma membrane"/>
    <property type="evidence" value="ECO:0007669"/>
    <property type="project" value="TreeGrafter"/>
</dbReference>
<dbReference type="AlphaFoldDB" id="A0A096M0E9"/>
<dbReference type="eggNOG" id="KOG3610">
    <property type="taxonomic scope" value="Eukaryota"/>
</dbReference>
<dbReference type="CDD" id="cd00102">
    <property type="entry name" value="IPT"/>
    <property type="match status" value="2"/>
</dbReference>
<dbReference type="InterPro" id="IPR001627">
    <property type="entry name" value="Semap_dom"/>
</dbReference>